<dbReference type="Proteomes" id="UP000295124">
    <property type="component" value="Unassembled WGS sequence"/>
</dbReference>
<dbReference type="AlphaFoldDB" id="A0A4R5A0K0"/>
<name>A0A4R5A0K0_9ACTN</name>
<dbReference type="NCBIfam" id="NF033530">
    <property type="entry name" value="lasso_PqqD_Strm"/>
    <property type="match status" value="1"/>
</dbReference>
<evidence type="ECO:0000313" key="2">
    <source>
        <dbReference type="Proteomes" id="UP000295124"/>
    </source>
</evidence>
<dbReference type="OrthoDB" id="5195143at2"/>
<dbReference type="RefSeq" id="WP_132164478.1">
    <property type="nucleotide sequence ID" value="NZ_SMKX01000003.1"/>
</dbReference>
<reference evidence="1 2" key="1">
    <citation type="submission" date="2019-03" db="EMBL/GenBank/DDBJ databases">
        <title>Draft genome sequences of novel Actinobacteria.</title>
        <authorList>
            <person name="Sahin N."/>
            <person name="Ay H."/>
            <person name="Saygin H."/>
        </authorList>
    </citation>
    <scope>NUCLEOTIDE SEQUENCE [LARGE SCALE GENOMIC DNA]</scope>
    <source>
        <strain evidence="1 2">JCM 13523</strain>
    </source>
</reference>
<protein>
    <submittedName>
        <fullName evidence="1">Lasso peptide biosynthesis PqqD family chaperone</fullName>
    </submittedName>
</protein>
<dbReference type="Pfam" id="PF05402">
    <property type="entry name" value="PqqD"/>
    <property type="match status" value="1"/>
</dbReference>
<comment type="caution">
    <text evidence="1">The sequence shown here is derived from an EMBL/GenBank/DDBJ whole genome shotgun (WGS) entry which is preliminary data.</text>
</comment>
<sequence length="83" mass="8833">MKLRTAVRLVETDYGWVLLDESSGGFFSLNPSGVLAVRTMLDGGGVDEAVTSITDRYAVDAGTARADVEELLGELDAAKLVTR</sequence>
<accession>A0A4R5A0K0</accession>
<gene>
    <name evidence="1" type="ORF">E1263_01450</name>
</gene>
<keyword evidence="2" id="KW-1185">Reference proteome</keyword>
<evidence type="ECO:0000313" key="1">
    <source>
        <dbReference type="EMBL" id="TDD63002.1"/>
    </source>
</evidence>
<dbReference type="EMBL" id="SMKX01000003">
    <property type="protein sequence ID" value="TDD63002.1"/>
    <property type="molecule type" value="Genomic_DNA"/>
</dbReference>
<proteinExistence type="predicted"/>
<dbReference type="InterPro" id="IPR041881">
    <property type="entry name" value="PqqD_sf"/>
</dbReference>
<dbReference type="InterPro" id="IPR008792">
    <property type="entry name" value="PQQD"/>
</dbReference>
<organism evidence="1 2">
    <name type="scientific">Kribbella antibiotica</name>
    <dbReference type="NCBI Taxonomy" id="190195"/>
    <lineage>
        <taxon>Bacteria</taxon>
        <taxon>Bacillati</taxon>
        <taxon>Actinomycetota</taxon>
        <taxon>Actinomycetes</taxon>
        <taxon>Propionibacteriales</taxon>
        <taxon>Kribbellaceae</taxon>
        <taxon>Kribbella</taxon>
    </lineage>
</organism>
<dbReference type="Gene3D" id="1.10.10.1150">
    <property type="entry name" value="Coenzyme PQQ synthesis protein D (PqqD)"/>
    <property type="match status" value="1"/>
</dbReference>